<evidence type="ECO:0000313" key="3">
    <source>
        <dbReference type="Proteomes" id="UP001159641"/>
    </source>
</evidence>
<feature type="region of interest" description="Disordered" evidence="1">
    <location>
        <begin position="107"/>
        <end position="128"/>
    </location>
</feature>
<protein>
    <submittedName>
        <fullName evidence="2">Uncharacterized protein</fullName>
    </submittedName>
</protein>
<comment type="caution">
    <text evidence="2">The sequence shown here is derived from an EMBL/GenBank/DDBJ whole genome shotgun (WGS) entry which is preliminary data.</text>
</comment>
<feature type="region of interest" description="Disordered" evidence="1">
    <location>
        <begin position="54"/>
        <end position="90"/>
    </location>
</feature>
<organism evidence="2 3">
    <name type="scientific">Eschrichtius robustus</name>
    <name type="common">California gray whale</name>
    <name type="synonym">Eschrichtius gibbosus</name>
    <dbReference type="NCBI Taxonomy" id="9764"/>
    <lineage>
        <taxon>Eukaryota</taxon>
        <taxon>Metazoa</taxon>
        <taxon>Chordata</taxon>
        <taxon>Craniata</taxon>
        <taxon>Vertebrata</taxon>
        <taxon>Euteleostomi</taxon>
        <taxon>Mammalia</taxon>
        <taxon>Eutheria</taxon>
        <taxon>Laurasiatheria</taxon>
        <taxon>Artiodactyla</taxon>
        <taxon>Whippomorpha</taxon>
        <taxon>Cetacea</taxon>
        <taxon>Mysticeti</taxon>
        <taxon>Eschrichtiidae</taxon>
        <taxon>Eschrichtius</taxon>
    </lineage>
</organism>
<reference evidence="2 3" key="1">
    <citation type="submission" date="2022-11" db="EMBL/GenBank/DDBJ databases">
        <title>Whole genome sequence of Eschrichtius robustus ER-17-0199.</title>
        <authorList>
            <person name="Bruniche-Olsen A."/>
            <person name="Black A.N."/>
            <person name="Fields C.J."/>
            <person name="Walden K."/>
            <person name="Dewoody J.A."/>
        </authorList>
    </citation>
    <scope>NUCLEOTIDE SEQUENCE [LARGE SCALE GENOMIC DNA]</scope>
    <source>
        <strain evidence="2">ER-17-0199</strain>
        <tissue evidence="2">Blubber</tissue>
    </source>
</reference>
<feature type="compositionally biased region" description="Pro residues" evidence="1">
    <location>
        <begin position="66"/>
        <end position="76"/>
    </location>
</feature>
<dbReference type="EMBL" id="JAIQCJ010000177">
    <property type="protein sequence ID" value="KAJ8797630.1"/>
    <property type="molecule type" value="Genomic_DNA"/>
</dbReference>
<keyword evidence="3" id="KW-1185">Reference proteome</keyword>
<evidence type="ECO:0000256" key="1">
    <source>
        <dbReference type="SAM" id="MobiDB-lite"/>
    </source>
</evidence>
<name>A0AB34I3V7_ESCRO</name>
<dbReference type="Proteomes" id="UP001159641">
    <property type="component" value="Unassembled WGS sequence"/>
</dbReference>
<proteinExistence type="predicted"/>
<evidence type="ECO:0000313" key="2">
    <source>
        <dbReference type="EMBL" id="KAJ8797630.1"/>
    </source>
</evidence>
<sequence>MIGVGGEELQGCHQSGLCFVFTYRPMRERCWRACLQIGDVRPYRSQSAGASYTASAAFSPHGQSGPAPPRPVPPLRPRPRPAAGLRGWSGGRAPGLVRLAPAAAVPSPQAADCPSRRPRSQPPFLGRGCLRRSERASRGYGRPEQKQVVHLTPILEVRKLRALEMKGILLQVCRLLRLYTCYGFNARSSKVPTIKQASAYRFDSHVHQSEVEMVISK</sequence>
<accession>A0AB34I3V7</accession>
<gene>
    <name evidence="2" type="ORF">J1605_001725</name>
</gene>
<dbReference type="AlphaFoldDB" id="A0AB34I3V7"/>